<organism evidence="5 6">
    <name type="scientific">Ophiocordyceps camponoti-rufipedis</name>
    <dbReference type="NCBI Taxonomy" id="2004952"/>
    <lineage>
        <taxon>Eukaryota</taxon>
        <taxon>Fungi</taxon>
        <taxon>Dikarya</taxon>
        <taxon>Ascomycota</taxon>
        <taxon>Pezizomycotina</taxon>
        <taxon>Sordariomycetes</taxon>
        <taxon>Hypocreomycetidae</taxon>
        <taxon>Hypocreales</taxon>
        <taxon>Ophiocordycipitaceae</taxon>
        <taxon>Ophiocordyceps</taxon>
    </lineage>
</organism>
<dbReference type="PROSITE" id="PS00061">
    <property type="entry name" value="ADH_SHORT"/>
    <property type="match status" value="1"/>
</dbReference>
<dbReference type="InterPro" id="IPR020904">
    <property type="entry name" value="Sc_DH/Rdtase_CS"/>
</dbReference>
<dbReference type="AlphaFoldDB" id="A0A2C5YXW0"/>
<proteinExistence type="inferred from homology"/>
<comment type="caution">
    <text evidence="5">The sequence shown here is derived from an EMBL/GenBank/DDBJ whole genome shotgun (WGS) entry which is preliminary data.</text>
</comment>
<dbReference type="Gene3D" id="3.40.50.720">
    <property type="entry name" value="NAD(P)-binding Rossmann-like Domain"/>
    <property type="match status" value="1"/>
</dbReference>
<evidence type="ECO:0000256" key="2">
    <source>
        <dbReference type="ARBA" id="ARBA00022857"/>
    </source>
</evidence>
<dbReference type="FunFam" id="3.40.50.720:FF:000281">
    <property type="entry name" value="Uncharacterized oxidoreductase YIR035C"/>
    <property type="match status" value="1"/>
</dbReference>
<dbReference type="PANTHER" id="PTHR43008">
    <property type="entry name" value="BENZIL REDUCTASE"/>
    <property type="match status" value="1"/>
</dbReference>
<dbReference type="InterPro" id="IPR057326">
    <property type="entry name" value="KR_dom"/>
</dbReference>
<comment type="similarity">
    <text evidence="1">Belongs to the short-chain dehydrogenases/reductases (SDR) family.</text>
</comment>
<feature type="domain" description="Ketoreductase" evidence="4">
    <location>
        <begin position="4"/>
        <end position="182"/>
    </location>
</feature>
<evidence type="ECO:0000256" key="3">
    <source>
        <dbReference type="ARBA" id="ARBA00023002"/>
    </source>
</evidence>
<dbReference type="SMART" id="SM00822">
    <property type="entry name" value="PKS_KR"/>
    <property type="match status" value="1"/>
</dbReference>
<evidence type="ECO:0000256" key="1">
    <source>
        <dbReference type="ARBA" id="ARBA00006484"/>
    </source>
</evidence>
<keyword evidence="3" id="KW-0560">Oxidoreductase</keyword>
<dbReference type="PRINTS" id="PR00081">
    <property type="entry name" value="GDHRDH"/>
</dbReference>
<gene>
    <name evidence="5" type="ORF">CDD80_3100</name>
</gene>
<dbReference type="STRING" id="2004952.A0A2C5YXW0"/>
<evidence type="ECO:0000313" key="6">
    <source>
        <dbReference type="Proteomes" id="UP000226431"/>
    </source>
</evidence>
<dbReference type="Proteomes" id="UP000226431">
    <property type="component" value="Unassembled WGS sequence"/>
</dbReference>
<sequence>MASKVFIVTGASKGIGLAVAKHLLSQSYKVVVAARSEEPLRALRESHPSHVDYVAGDMTSPHMASELANRAVRSFGGIDGIILSHGVLNPRRVEDSTMDEWKHLYDVNVFSCLAMAKAGMAELRKSKGCLVWISSGAANKPYAAWGAYGSSKAALNAISAHVAVEEPDVTSVSISPGRVDTGMQSELREAGKDIMNKAQYDNFVEAFQQGTLLKPEQPGNVIARLAAHPRKDLSGKSLKYVGVDALQIVEWTADDITAGIALS</sequence>
<dbReference type="EMBL" id="NJES01000276">
    <property type="protein sequence ID" value="PHH74405.1"/>
    <property type="molecule type" value="Genomic_DNA"/>
</dbReference>
<dbReference type="PANTHER" id="PTHR43008:SF8">
    <property type="entry name" value="BENZIL REDUCTASE ((S)-BENZOIN FORMING) IRC24"/>
    <property type="match status" value="1"/>
</dbReference>
<dbReference type="InterPro" id="IPR002347">
    <property type="entry name" value="SDR_fam"/>
</dbReference>
<evidence type="ECO:0000259" key="4">
    <source>
        <dbReference type="SMART" id="SM00822"/>
    </source>
</evidence>
<keyword evidence="6" id="KW-1185">Reference proteome</keyword>
<dbReference type="InterPro" id="IPR036291">
    <property type="entry name" value="NAD(P)-bd_dom_sf"/>
</dbReference>
<accession>A0A2C5YXW0</accession>
<dbReference type="SUPFAM" id="SSF51735">
    <property type="entry name" value="NAD(P)-binding Rossmann-fold domains"/>
    <property type="match status" value="1"/>
</dbReference>
<dbReference type="Pfam" id="PF00106">
    <property type="entry name" value="adh_short"/>
    <property type="match status" value="1"/>
</dbReference>
<evidence type="ECO:0000313" key="5">
    <source>
        <dbReference type="EMBL" id="PHH74405.1"/>
    </source>
</evidence>
<dbReference type="OrthoDB" id="153074at2759"/>
<keyword evidence="2" id="KW-0521">NADP</keyword>
<name>A0A2C5YXW0_9HYPO</name>
<protein>
    <recommendedName>
        <fullName evidence="4">Ketoreductase domain-containing protein</fullName>
    </recommendedName>
</protein>
<dbReference type="GO" id="GO:0050664">
    <property type="term" value="F:oxidoreductase activity, acting on NAD(P)H, oxygen as acceptor"/>
    <property type="evidence" value="ECO:0007669"/>
    <property type="project" value="TreeGrafter"/>
</dbReference>
<reference evidence="5 6" key="1">
    <citation type="submission" date="2017-06" db="EMBL/GenBank/DDBJ databases">
        <title>Ant-infecting Ophiocordyceps genomes reveal a high diversity of potential behavioral manipulation genes and a possible major role for enterotoxins.</title>
        <authorList>
            <person name="De Bekker C."/>
            <person name="Evans H.C."/>
            <person name="Brachmann A."/>
            <person name="Hughes D.P."/>
        </authorList>
    </citation>
    <scope>NUCLEOTIDE SEQUENCE [LARGE SCALE GENOMIC DNA]</scope>
    <source>
        <strain evidence="5 6">Map16</strain>
    </source>
</reference>